<keyword evidence="10" id="KW-1185">Reference proteome</keyword>
<keyword evidence="6" id="KW-0675">Receptor</keyword>
<dbReference type="Proteomes" id="UP001054821">
    <property type="component" value="Chromosome 2"/>
</dbReference>
<reference evidence="9 10" key="1">
    <citation type="journal article" date="2022" name="G3 (Bethesda)">
        <title>Whole-genome sequence and methylome profiling of the almond [Prunus dulcis (Mill.) D.A. Webb] cultivar 'Nonpareil'.</title>
        <authorList>
            <person name="D'Amico-Willman K.M."/>
            <person name="Ouma W.Z."/>
            <person name="Meulia T."/>
            <person name="Sideli G.M."/>
            <person name="Gradziel T.M."/>
            <person name="Fresnedo-Ramirez J."/>
        </authorList>
    </citation>
    <scope>NUCLEOTIDE SEQUENCE [LARGE SCALE GENOMIC DNA]</scope>
    <source>
        <strain evidence="9">Clone GOH B32 T37-40</strain>
    </source>
</reference>
<evidence type="ECO:0000256" key="8">
    <source>
        <dbReference type="SAM" id="Phobius"/>
    </source>
</evidence>
<proteinExistence type="predicted"/>
<keyword evidence="4 8" id="KW-1133">Transmembrane helix</keyword>
<dbReference type="InterPro" id="IPR046956">
    <property type="entry name" value="RLP23-like"/>
</dbReference>
<evidence type="ECO:0000256" key="5">
    <source>
        <dbReference type="ARBA" id="ARBA00023136"/>
    </source>
</evidence>
<evidence type="ECO:0000256" key="2">
    <source>
        <dbReference type="ARBA" id="ARBA00022692"/>
    </source>
</evidence>
<keyword evidence="7" id="KW-0325">Glycoprotein</keyword>
<protein>
    <submittedName>
        <fullName evidence="9">Uncharacterized protein</fullName>
    </submittedName>
</protein>
<dbReference type="EMBL" id="JAJFAZ020000002">
    <property type="protein sequence ID" value="KAI5345441.1"/>
    <property type="molecule type" value="Genomic_DNA"/>
</dbReference>
<evidence type="ECO:0000256" key="6">
    <source>
        <dbReference type="ARBA" id="ARBA00023170"/>
    </source>
</evidence>
<accession>A0AAD4ZH81</accession>
<name>A0AAD4ZH81_PRUDU</name>
<evidence type="ECO:0000256" key="1">
    <source>
        <dbReference type="ARBA" id="ARBA00004479"/>
    </source>
</evidence>
<evidence type="ECO:0000256" key="4">
    <source>
        <dbReference type="ARBA" id="ARBA00022989"/>
    </source>
</evidence>
<organism evidence="9 10">
    <name type="scientific">Prunus dulcis</name>
    <name type="common">Almond</name>
    <name type="synonym">Amygdalus dulcis</name>
    <dbReference type="NCBI Taxonomy" id="3755"/>
    <lineage>
        <taxon>Eukaryota</taxon>
        <taxon>Viridiplantae</taxon>
        <taxon>Streptophyta</taxon>
        <taxon>Embryophyta</taxon>
        <taxon>Tracheophyta</taxon>
        <taxon>Spermatophyta</taxon>
        <taxon>Magnoliopsida</taxon>
        <taxon>eudicotyledons</taxon>
        <taxon>Gunneridae</taxon>
        <taxon>Pentapetalae</taxon>
        <taxon>rosids</taxon>
        <taxon>fabids</taxon>
        <taxon>Rosales</taxon>
        <taxon>Rosaceae</taxon>
        <taxon>Amygdaloideae</taxon>
        <taxon>Amygdaleae</taxon>
        <taxon>Prunus</taxon>
    </lineage>
</organism>
<evidence type="ECO:0000313" key="9">
    <source>
        <dbReference type="EMBL" id="KAI5345441.1"/>
    </source>
</evidence>
<dbReference type="GO" id="GO:0016020">
    <property type="term" value="C:membrane"/>
    <property type="evidence" value="ECO:0007669"/>
    <property type="project" value="UniProtKB-SubCell"/>
</dbReference>
<evidence type="ECO:0000256" key="7">
    <source>
        <dbReference type="ARBA" id="ARBA00023180"/>
    </source>
</evidence>
<gene>
    <name evidence="9" type="ORF">L3X38_013318</name>
</gene>
<keyword evidence="3" id="KW-0732">Signal</keyword>
<keyword evidence="2 8" id="KW-0812">Transmembrane</keyword>
<dbReference type="PANTHER" id="PTHR48063">
    <property type="entry name" value="LRR RECEPTOR-LIKE KINASE"/>
    <property type="match status" value="1"/>
</dbReference>
<comment type="subcellular location">
    <subcellularLocation>
        <location evidence="1">Membrane</location>
        <topology evidence="1">Single-pass type I membrane protein</topology>
    </subcellularLocation>
</comment>
<keyword evidence="5 8" id="KW-0472">Membrane</keyword>
<evidence type="ECO:0000256" key="3">
    <source>
        <dbReference type="ARBA" id="ARBA00022729"/>
    </source>
</evidence>
<feature type="transmembrane region" description="Helical" evidence="8">
    <location>
        <begin position="28"/>
        <end position="51"/>
    </location>
</feature>
<dbReference type="PANTHER" id="PTHR48063:SF98">
    <property type="entry name" value="LRR RECEPTOR-LIKE SERINE_THREONINE-PROTEIN KINASE FLS2"/>
    <property type="match status" value="1"/>
</dbReference>
<dbReference type="AlphaFoldDB" id="A0AAD4ZH81"/>
<comment type="caution">
    <text evidence="9">The sequence shown here is derived from an EMBL/GenBank/DDBJ whole genome shotgun (WGS) entry which is preliminary data.</text>
</comment>
<sequence>MCVDKVEKGPSEQTDFISQEEKDELITLGFYISMGIGFAAGFWGVCGTLIFSRSWRYAYLKFLNDLNDWLFVRITLLKRQLKDA</sequence>
<evidence type="ECO:0000313" key="10">
    <source>
        <dbReference type="Proteomes" id="UP001054821"/>
    </source>
</evidence>